<dbReference type="Proteomes" id="UP000287166">
    <property type="component" value="Unassembled WGS sequence"/>
</dbReference>
<dbReference type="AlphaFoldDB" id="A0A401GXG4"/>
<dbReference type="GO" id="GO:0001664">
    <property type="term" value="F:G protein-coupled receptor binding"/>
    <property type="evidence" value="ECO:0007669"/>
    <property type="project" value="TreeGrafter"/>
</dbReference>
<feature type="compositionally biased region" description="Basic and acidic residues" evidence="7">
    <location>
        <begin position="23"/>
        <end position="41"/>
    </location>
</feature>
<keyword evidence="9" id="KW-1185">Reference proteome</keyword>
<accession>A0A401GXG4</accession>
<dbReference type="GO" id="GO:0046872">
    <property type="term" value="F:metal ion binding"/>
    <property type="evidence" value="ECO:0007669"/>
    <property type="project" value="UniProtKB-KW"/>
</dbReference>
<organism evidence="8 9">
    <name type="scientific">Sparassis crispa</name>
    <dbReference type="NCBI Taxonomy" id="139825"/>
    <lineage>
        <taxon>Eukaryota</taxon>
        <taxon>Fungi</taxon>
        <taxon>Dikarya</taxon>
        <taxon>Basidiomycota</taxon>
        <taxon>Agaricomycotina</taxon>
        <taxon>Agaricomycetes</taxon>
        <taxon>Polyporales</taxon>
        <taxon>Sparassidaceae</taxon>
        <taxon>Sparassis</taxon>
    </lineage>
</organism>
<comment type="caution">
    <text evidence="8">The sequence shown here is derived from an EMBL/GenBank/DDBJ whole genome shotgun (WGS) entry which is preliminary data.</text>
</comment>
<evidence type="ECO:0000256" key="5">
    <source>
        <dbReference type="PIRSR" id="PIRSR601019-1"/>
    </source>
</evidence>
<dbReference type="SUPFAM" id="SSF47895">
    <property type="entry name" value="Transducin (alpha subunit), insertion domain"/>
    <property type="match status" value="1"/>
</dbReference>
<dbReference type="InterPro" id="IPR001019">
    <property type="entry name" value="Gprotein_alpha_su"/>
</dbReference>
<dbReference type="PROSITE" id="PS51882">
    <property type="entry name" value="G_ALPHA"/>
    <property type="match status" value="1"/>
</dbReference>
<name>A0A401GXG4_9APHY</name>
<reference evidence="8 9" key="1">
    <citation type="journal article" date="2018" name="Sci. Rep.">
        <title>Genome sequence of the cauliflower mushroom Sparassis crispa (Hanabiratake) and its association with beneficial usage.</title>
        <authorList>
            <person name="Kiyama R."/>
            <person name="Furutani Y."/>
            <person name="Kawaguchi K."/>
            <person name="Nakanishi T."/>
        </authorList>
    </citation>
    <scope>NUCLEOTIDE SEQUENCE [LARGE SCALE GENOMIC DNA]</scope>
</reference>
<evidence type="ECO:0000256" key="3">
    <source>
        <dbReference type="ARBA" id="ARBA00023134"/>
    </source>
</evidence>
<dbReference type="STRING" id="139825.A0A401GXG4"/>
<dbReference type="Pfam" id="PF00503">
    <property type="entry name" value="G-alpha"/>
    <property type="match status" value="1"/>
</dbReference>
<keyword evidence="2 5" id="KW-0547">Nucleotide-binding</keyword>
<keyword evidence="3 5" id="KW-0342">GTP-binding</keyword>
<dbReference type="SMART" id="SM00275">
    <property type="entry name" value="G_alpha"/>
    <property type="match status" value="1"/>
</dbReference>
<dbReference type="PANTHER" id="PTHR10218">
    <property type="entry name" value="GTP-BINDING PROTEIN ALPHA SUBUNIT"/>
    <property type="match status" value="1"/>
</dbReference>
<dbReference type="GO" id="GO:0007188">
    <property type="term" value="P:adenylate cyclase-modulating G protein-coupled receptor signaling pathway"/>
    <property type="evidence" value="ECO:0007669"/>
    <property type="project" value="TreeGrafter"/>
</dbReference>
<dbReference type="OrthoDB" id="5817230at2759"/>
<dbReference type="EMBL" id="BFAD01000010">
    <property type="protein sequence ID" value="GBE86897.1"/>
    <property type="molecule type" value="Genomic_DNA"/>
</dbReference>
<keyword evidence="6" id="KW-0460">Magnesium</keyword>
<dbReference type="GO" id="GO:0003924">
    <property type="term" value="F:GTPase activity"/>
    <property type="evidence" value="ECO:0007669"/>
    <property type="project" value="InterPro"/>
</dbReference>
<dbReference type="Gene3D" id="3.40.50.300">
    <property type="entry name" value="P-loop containing nucleotide triphosphate hydrolases"/>
    <property type="match status" value="2"/>
</dbReference>
<evidence type="ECO:0000256" key="2">
    <source>
        <dbReference type="ARBA" id="ARBA00022741"/>
    </source>
</evidence>
<proteinExistence type="predicted"/>
<dbReference type="Gene3D" id="1.10.400.10">
    <property type="entry name" value="GI Alpha 1, domain 2-like"/>
    <property type="match status" value="1"/>
</dbReference>
<dbReference type="InterPro" id="IPR011025">
    <property type="entry name" value="GproteinA_insert"/>
</dbReference>
<dbReference type="GO" id="GO:0005834">
    <property type="term" value="C:heterotrimeric G-protein complex"/>
    <property type="evidence" value="ECO:0007669"/>
    <property type="project" value="TreeGrafter"/>
</dbReference>
<dbReference type="GeneID" id="38783814"/>
<dbReference type="PANTHER" id="PTHR10218:SF360">
    <property type="entry name" value="GUANINE NUCLEOTIDE-BINDING PROTEIN SUBUNIT ALPHA HOMOLOG"/>
    <property type="match status" value="1"/>
</dbReference>
<keyword evidence="1 6" id="KW-0479">Metal-binding</keyword>
<feature type="binding site" evidence="6">
    <location>
        <position position="300"/>
    </location>
    <ligand>
        <name>Mg(2+)</name>
        <dbReference type="ChEBI" id="CHEBI:18420"/>
    </ligand>
</feature>
<dbReference type="GO" id="GO:0005737">
    <property type="term" value="C:cytoplasm"/>
    <property type="evidence" value="ECO:0007669"/>
    <property type="project" value="TreeGrafter"/>
</dbReference>
<keyword evidence="4" id="KW-0807">Transducer</keyword>
<evidence type="ECO:0000256" key="6">
    <source>
        <dbReference type="PIRSR" id="PIRSR601019-2"/>
    </source>
</evidence>
<gene>
    <name evidence="8" type="ORF">SCP_1001410</name>
</gene>
<evidence type="ECO:0000256" key="4">
    <source>
        <dbReference type="ARBA" id="ARBA00023224"/>
    </source>
</evidence>
<dbReference type="GO" id="GO:0031683">
    <property type="term" value="F:G-protein beta/gamma-subunit complex binding"/>
    <property type="evidence" value="ECO:0007669"/>
    <property type="project" value="InterPro"/>
</dbReference>
<dbReference type="GO" id="GO:0005525">
    <property type="term" value="F:GTP binding"/>
    <property type="evidence" value="ECO:0007669"/>
    <property type="project" value="UniProtKB-KW"/>
</dbReference>
<protein>
    <submittedName>
        <fullName evidence="8">Heterotrimeric G-protein alpha subunit</fullName>
    </submittedName>
</protein>
<evidence type="ECO:0000313" key="9">
    <source>
        <dbReference type="Proteomes" id="UP000287166"/>
    </source>
</evidence>
<dbReference type="PRINTS" id="PR00318">
    <property type="entry name" value="GPROTEINA"/>
</dbReference>
<dbReference type="InterPro" id="IPR027417">
    <property type="entry name" value="P-loop_NTPase"/>
</dbReference>
<dbReference type="InParanoid" id="A0A401GXG4"/>
<evidence type="ECO:0000256" key="7">
    <source>
        <dbReference type="SAM" id="MobiDB-lite"/>
    </source>
</evidence>
<feature type="binding site" evidence="5">
    <location>
        <begin position="393"/>
        <end position="396"/>
    </location>
    <ligand>
        <name>GTP</name>
        <dbReference type="ChEBI" id="CHEBI:37565"/>
    </ligand>
</feature>
<feature type="region of interest" description="Disordered" evidence="7">
    <location>
        <begin position="1"/>
        <end position="41"/>
    </location>
</feature>
<dbReference type="RefSeq" id="XP_027617810.1">
    <property type="nucleotide sequence ID" value="XM_027762009.1"/>
</dbReference>
<evidence type="ECO:0000313" key="8">
    <source>
        <dbReference type="EMBL" id="GBE86897.1"/>
    </source>
</evidence>
<sequence>MGRSLDAEDPLTLAIAPPPNETVEERERRLRDEEEARKVSDRIDEQIKAERAALKKKRPVKVLLLGQSESGKSTTLKNFRLTYSADAWAEERASWRAVVQLNLVRNVNMILDMVAEEMSAPSRSAQPDSDVSDDEDAVASPAAVTEPPLRFTNRHALLRLQLAPLSRLQKDLEYVIGAASGEPASLNNLEGPVLPVGARGRHKQEFFIRSHKSWNSQGEADSTIPRKYKEAQARETKEIIASCAEDMSAIWEDPIVQEMLARRRINMEATPGFFLNDLDRIAARDYQPSDDDVVRARLRTLGVQEYNIRFETGPAAGSEWCLYDVGGSRTQRHAWFPYFDDCDAIIFLAPINCFDERLTEDRHVNRLEDSFMLWKAICSSKLLAKTQMVLFLNKCDLLEQKLRAGVKVSEYVRSYGDRANDVQTVSKYFAQHFKEIFRRNSPEPRQFKVHMTSVIDTRATAVTLGIVEEGILRAYLERVDLI</sequence>
<evidence type="ECO:0000256" key="1">
    <source>
        <dbReference type="ARBA" id="ARBA00022723"/>
    </source>
</evidence>
<dbReference type="SUPFAM" id="SSF52540">
    <property type="entry name" value="P-loop containing nucleoside triphosphate hydrolases"/>
    <property type="match status" value="1"/>
</dbReference>
<dbReference type="FunFam" id="3.40.50.300:FF:000692">
    <property type="entry name" value="Guanine nucleotide-binding protein subunit alpha"/>
    <property type="match status" value="1"/>
</dbReference>
<feature type="region of interest" description="Disordered" evidence="7">
    <location>
        <begin position="120"/>
        <end position="145"/>
    </location>
</feature>